<evidence type="ECO:0000256" key="3">
    <source>
        <dbReference type="ARBA" id="ARBA00012824"/>
    </source>
</evidence>
<dbReference type="PANTHER" id="PTHR42839">
    <property type="entry name" value="ISOCHORISMATE SYNTHASE ENTC"/>
    <property type="match status" value="1"/>
</dbReference>
<feature type="domain" description="Chorismate-utilising enzyme C-terminal" evidence="6">
    <location>
        <begin position="129"/>
        <end position="382"/>
    </location>
</feature>
<evidence type="ECO:0000313" key="9">
    <source>
        <dbReference type="Proteomes" id="UP000199271"/>
    </source>
</evidence>
<dbReference type="EC" id="5.4.4.2" evidence="3"/>
<evidence type="ECO:0000256" key="4">
    <source>
        <dbReference type="ARBA" id="ARBA00023235"/>
    </source>
</evidence>
<dbReference type="Proteomes" id="UP000752647">
    <property type="component" value="Unassembled WGS sequence"/>
</dbReference>
<accession>A0A9Q3XT26</accession>
<dbReference type="InterPro" id="IPR005801">
    <property type="entry name" value="ADC_synthase"/>
</dbReference>
<dbReference type="EMBL" id="JAHBFI010000010">
    <property type="protein sequence ID" value="MBZ5962489.1"/>
    <property type="molecule type" value="Genomic_DNA"/>
</dbReference>
<evidence type="ECO:0000259" key="6">
    <source>
        <dbReference type="Pfam" id="PF00425"/>
    </source>
</evidence>
<evidence type="ECO:0000313" key="7">
    <source>
        <dbReference type="EMBL" id="CUW05628.1"/>
    </source>
</evidence>
<dbReference type="AlphaFoldDB" id="A0A9Q3XT26"/>
<gene>
    <name evidence="7" type="ORF">C122C_1202</name>
    <name evidence="8" type="ORF">KIJ12_04880</name>
</gene>
<comment type="similarity">
    <text evidence="2">Belongs to the isochorismate synthase family.</text>
</comment>
<dbReference type="NCBIfam" id="TIGR00543">
    <property type="entry name" value="isochor_syn"/>
    <property type="match status" value="1"/>
</dbReference>
<dbReference type="Pfam" id="PF00425">
    <property type="entry name" value="Chorismate_bind"/>
    <property type="match status" value="1"/>
</dbReference>
<dbReference type="GO" id="GO:0009697">
    <property type="term" value="P:salicylic acid biosynthetic process"/>
    <property type="evidence" value="ECO:0007669"/>
    <property type="project" value="TreeGrafter"/>
</dbReference>
<protein>
    <recommendedName>
        <fullName evidence="3">isochorismate synthase</fullName>
        <ecNumber evidence="3">5.4.4.2</ecNumber>
    </recommendedName>
    <alternativeName>
        <fullName evidence="5">Isochorismate mutase</fullName>
    </alternativeName>
</protein>
<evidence type="ECO:0000313" key="10">
    <source>
        <dbReference type="Proteomes" id="UP000752647"/>
    </source>
</evidence>
<dbReference type="PANTHER" id="PTHR42839:SF1">
    <property type="entry name" value="ISOCHORISMATE SYNTHASE MENF"/>
    <property type="match status" value="1"/>
</dbReference>
<dbReference type="InterPro" id="IPR004561">
    <property type="entry name" value="IsoChor_synthase"/>
</dbReference>
<name>A0A9Q3XT26_9LACO</name>
<dbReference type="SUPFAM" id="SSF56322">
    <property type="entry name" value="ADC synthase"/>
    <property type="match status" value="1"/>
</dbReference>
<proteinExistence type="inferred from homology"/>
<evidence type="ECO:0000313" key="8">
    <source>
        <dbReference type="EMBL" id="MBZ5962489.1"/>
    </source>
</evidence>
<dbReference type="RefSeq" id="WP_089997418.1">
    <property type="nucleotide sequence ID" value="NZ_CBCPIF010000001.1"/>
</dbReference>
<reference evidence="8" key="2">
    <citation type="submission" date="2021-05" db="EMBL/GenBank/DDBJ databases">
        <title>Pangenome of Leuconostoc gelidum warrants species status for Leuconostoc gelidum subsp. gasicomitatum.</title>
        <authorList>
            <person name="Johansson P."/>
            <person name="Sade E."/>
            <person name="Hultman J."/>
            <person name="Auvinen P."/>
            <person name="Bjorkroth J."/>
        </authorList>
    </citation>
    <scope>NUCLEOTIDE SEQUENCE</scope>
    <source>
        <strain evidence="8">A.21.4</strain>
    </source>
</reference>
<dbReference type="InterPro" id="IPR015890">
    <property type="entry name" value="Chorismate_C"/>
</dbReference>
<organism evidence="8 10">
    <name type="scientific">Leuconostoc gasicomitatum</name>
    <dbReference type="NCBI Taxonomy" id="115778"/>
    <lineage>
        <taxon>Bacteria</taxon>
        <taxon>Bacillati</taxon>
        <taxon>Bacillota</taxon>
        <taxon>Bacilli</taxon>
        <taxon>Lactobacillales</taxon>
        <taxon>Lactobacillaceae</taxon>
        <taxon>Leuconostoc</taxon>
        <taxon>Leuconostoc gelidum group</taxon>
    </lineage>
</organism>
<evidence type="ECO:0000256" key="2">
    <source>
        <dbReference type="ARBA" id="ARBA00005297"/>
    </source>
</evidence>
<dbReference type="GO" id="GO:0008909">
    <property type="term" value="F:isochorismate synthase activity"/>
    <property type="evidence" value="ECO:0007669"/>
    <property type="project" value="UniProtKB-EC"/>
</dbReference>
<comment type="catalytic activity">
    <reaction evidence="1">
        <text>chorismate = isochorismate</text>
        <dbReference type="Rhea" id="RHEA:18985"/>
        <dbReference type="ChEBI" id="CHEBI:29748"/>
        <dbReference type="ChEBI" id="CHEBI:29780"/>
        <dbReference type="EC" id="5.4.4.2"/>
    </reaction>
</comment>
<sequence>MKYHFSRDLCDSDRAQLNRALDFFNITAYFKTVDGQEELFGFGAQQEADVPNKLNGTMIFGGYPFDQQVVENSKLMNGIWFVPIIFVKITQNIVIFESDTIENFNEWLKKFKTIARSKVVSHVITSELDWTSRTQKLINTIISNDKLKKVVFGRQHQYALSDTLLASTLVHALITQKNTYHVILKYQKEMFVSATPERLVKVTDGAVTTAAVAGTIRRGNTQTEDKLLGDMLLNSHKNQQEHRYVVNSIYQKLQNMTTSLNLPPQPILLQNRQLQHLYTPISARLIKKYTVLDIVNALHPTPALGGVPQKQALDYIKAHERSPRGLFAAPIGYYTSNNSGEFVVGIRSMYINHAAHTATLFAGAGIVSDSNATQEYQETNLKLEPMRQLLKGDVNDN</sequence>
<dbReference type="Proteomes" id="UP000199271">
    <property type="component" value="Unassembled WGS sequence"/>
</dbReference>
<evidence type="ECO:0000256" key="1">
    <source>
        <dbReference type="ARBA" id="ARBA00000799"/>
    </source>
</evidence>
<evidence type="ECO:0000256" key="5">
    <source>
        <dbReference type="ARBA" id="ARBA00041564"/>
    </source>
</evidence>
<comment type="caution">
    <text evidence="8">The sequence shown here is derived from an EMBL/GenBank/DDBJ whole genome shotgun (WGS) entry which is preliminary data.</text>
</comment>
<reference evidence="7 9" key="1">
    <citation type="submission" date="2015-12" db="EMBL/GenBank/DDBJ databases">
        <authorList>
            <person name="Andreevskaya M."/>
        </authorList>
    </citation>
    <scope>NUCLEOTIDE SEQUENCE [LARGE SCALE GENOMIC DNA]</scope>
    <source>
        <strain evidence="7 9">C122c</strain>
    </source>
</reference>
<dbReference type="EMBL" id="FBSY01000002">
    <property type="protein sequence ID" value="CUW05628.1"/>
    <property type="molecule type" value="Genomic_DNA"/>
</dbReference>
<dbReference type="Gene3D" id="3.60.120.10">
    <property type="entry name" value="Anthranilate synthase"/>
    <property type="match status" value="1"/>
</dbReference>
<keyword evidence="4 8" id="KW-0413">Isomerase</keyword>
<keyword evidence="9" id="KW-1185">Reference proteome</keyword>